<dbReference type="GO" id="GO:0000428">
    <property type="term" value="C:DNA-directed RNA polymerase complex"/>
    <property type="evidence" value="ECO:0007669"/>
    <property type="project" value="UniProtKB-KW"/>
</dbReference>
<keyword evidence="1" id="KW-0240">DNA-directed RNA polymerase</keyword>
<dbReference type="GO" id="GO:0006351">
    <property type="term" value="P:DNA-templated transcription"/>
    <property type="evidence" value="ECO:0007669"/>
    <property type="project" value="UniProtKB-UniRule"/>
</dbReference>
<accession>A0ABR1G554</accession>
<geneLocation type="chloroplast" evidence="1"/>
<dbReference type="EMBL" id="JBBJCI010000100">
    <property type="protein sequence ID" value="KAK7248442.1"/>
    <property type="molecule type" value="Genomic_DNA"/>
</dbReference>
<dbReference type="InterPro" id="IPR007080">
    <property type="entry name" value="RNA_pol_Rpb1_1"/>
</dbReference>
<protein>
    <submittedName>
        <fullName evidence="1">DNA-directed RNA polymerase subunit beta</fullName>
    </submittedName>
</protein>
<dbReference type="SUPFAM" id="SSF64484">
    <property type="entry name" value="beta and beta-prime subunits of DNA dependent RNA-polymerase"/>
    <property type="match status" value="1"/>
</dbReference>
<dbReference type="Gene3D" id="2.40.40.20">
    <property type="match status" value="1"/>
</dbReference>
<dbReference type="Gene3D" id="1.10.40.90">
    <property type="match status" value="1"/>
</dbReference>
<keyword evidence="2" id="KW-1185">Reference proteome</keyword>
<dbReference type="InterPro" id="IPR000722">
    <property type="entry name" value="RNA_pol_asu"/>
</dbReference>
<dbReference type="Pfam" id="PF00623">
    <property type="entry name" value="RNA_pol_Rpb1_2"/>
    <property type="match status" value="2"/>
</dbReference>
<dbReference type="GO" id="GO:0003677">
    <property type="term" value="F:DNA binding"/>
    <property type="evidence" value="ECO:0007669"/>
    <property type="project" value="UniProtKB-UniRule"/>
</dbReference>
<dbReference type="InterPro" id="IPR034678">
    <property type="entry name" value="RNApol_RpoC1"/>
</dbReference>
<evidence type="ECO:0000313" key="2">
    <source>
        <dbReference type="Proteomes" id="UP001363151"/>
    </source>
</evidence>
<keyword evidence="1" id="KW-0150">Chloroplast</keyword>
<dbReference type="Pfam" id="PF04997">
    <property type="entry name" value="RNA_pol_Rpb1_1"/>
    <property type="match status" value="1"/>
</dbReference>
<dbReference type="GO" id="GO:0008270">
    <property type="term" value="F:zinc ion binding"/>
    <property type="evidence" value="ECO:0007669"/>
    <property type="project" value="UniProtKB-UniRule"/>
</dbReference>
<dbReference type="Gene3D" id="1.10.274.100">
    <property type="entry name" value="RNA polymerase Rpb1, domain 3"/>
    <property type="match status" value="1"/>
</dbReference>
<comment type="caution">
    <text evidence="1">The sequence shown here is derived from an EMBL/GenBank/DDBJ whole genome shotgun (WGS) entry which is preliminary data.</text>
</comment>
<dbReference type="InterPro" id="IPR042102">
    <property type="entry name" value="RNA_pol_Rpb1_3_sf"/>
</dbReference>
<keyword evidence="1" id="KW-0934">Plastid</keyword>
<dbReference type="Gene3D" id="4.10.860.120">
    <property type="entry name" value="RNA polymerase II, clamp domain"/>
    <property type="match status" value="1"/>
</dbReference>
<reference evidence="1 2" key="1">
    <citation type="submission" date="2024-03" db="EMBL/GenBank/DDBJ databases">
        <title>Aureococcus anophagefferens CCMP1851 and Kratosvirus quantuckense: Draft genome of a second virus-susceptible host strain in the model system.</title>
        <authorList>
            <person name="Chase E."/>
            <person name="Truchon A.R."/>
            <person name="Schepens W."/>
            <person name="Wilhelm S.W."/>
        </authorList>
    </citation>
    <scope>NUCLEOTIDE SEQUENCE [LARGE SCALE GENOMIC DNA]</scope>
    <source>
        <strain evidence="1 2">CCMP1851</strain>
    </source>
</reference>
<dbReference type="GO" id="GO:0003899">
    <property type="term" value="F:DNA-directed RNA polymerase activity"/>
    <property type="evidence" value="ECO:0007669"/>
    <property type="project" value="UniProtKB-UniRule"/>
</dbReference>
<dbReference type="InterPro" id="IPR006592">
    <property type="entry name" value="RNA_pol_N"/>
</dbReference>
<keyword evidence="1" id="KW-0804">Transcription</keyword>
<dbReference type="Proteomes" id="UP001363151">
    <property type="component" value="Unassembled WGS sequence"/>
</dbReference>
<dbReference type="SMART" id="SM00663">
    <property type="entry name" value="RPOLA_N"/>
    <property type="match status" value="1"/>
</dbReference>
<dbReference type="PANTHER" id="PTHR19376:SF54">
    <property type="entry name" value="DNA-DIRECTED RNA POLYMERASE SUBUNIT BETA"/>
    <property type="match status" value="1"/>
</dbReference>
<dbReference type="InterPro" id="IPR007066">
    <property type="entry name" value="RNA_pol_Rpb1_3"/>
</dbReference>
<sequence length="602" mass="68853">MTKFNESFDYIKINLASPERIKQWACHTLRDDPTAGEVTKSETINYRTFKPEMGGLFCEKIFGPVKSWECHCGKYKRIRQQVLICERCGVEVTESRVRRHRMGYIQLEYPVAHIWYVRGFPSYLSLLLGIKRRELKEIIYFNEINFRQFDNKLLNWAKNVYGNQKPRAGAELIFDLLSSLDLEKVVEECRTAYRTASASDKEKIIKRVRILENFIATKSNPTWMLLSVIPVLPPGLRPMVQLEGGRFATSDLNELYRRVINRNNRLKRFFAIYAPEIIIRNEKRMLQEAVDALIDNGHREKKAVGLNNRPLKSLSDILSGKQGRFRQNLLGKRVDYSGRSVIVVGPELKLNQCGLPYEIACELFQPFLIHRLIQLGYAGNMKIAKRLIQEKDIRIWEGLQNVLDGFPIFLNRAPTLHRLGIQAFEPIIVDGRAIKLHPLVCPAFNADFDGDQMAIHVPLSIDAQAESYLLMLGPNNFMSPATGEPILLPSQDMVLGSHYLTSQNRPSAKGNHHYFANMDSVLQAYNCDKIALHSSIWLKFLGQIQTSTKPVLLETTPLNDGSVLFTYTDRQIRKKAGEILVTYILTTPGRVLFNNLLNSVVA</sequence>
<evidence type="ECO:0000313" key="1">
    <source>
        <dbReference type="EMBL" id="KAK7248442.1"/>
    </source>
</evidence>
<dbReference type="InterPro" id="IPR044893">
    <property type="entry name" value="RNA_pol_Rpb1_clamp_domain"/>
</dbReference>
<dbReference type="HAMAP" id="MF_01323">
    <property type="entry name" value="RNApol_bact_RpoC1"/>
    <property type="match status" value="1"/>
</dbReference>
<dbReference type="GO" id="GO:0000287">
    <property type="term" value="F:magnesium ion binding"/>
    <property type="evidence" value="ECO:0007669"/>
    <property type="project" value="UniProtKB-UniRule"/>
</dbReference>
<organism evidence="1 2">
    <name type="scientific">Aureococcus anophagefferens</name>
    <name type="common">Harmful bloom alga</name>
    <dbReference type="NCBI Taxonomy" id="44056"/>
    <lineage>
        <taxon>Eukaryota</taxon>
        <taxon>Sar</taxon>
        <taxon>Stramenopiles</taxon>
        <taxon>Ochrophyta</taxon>
        <taxon>Pelagophyceae</taxon>
        <taxon>Pelagomonadales</taxon>
        <taxon>Pelagomonadaceae</taxon>
        <taxon>Aureococcus</taxon>
    </lineage>
</organism>
<dbReference type="Pfam" id="PF04983">
    <property type="entry name" value="RNA_pol_Rpb1_3"/>
    <property type="match status" value="1"/>
</dbReference>
<gene>
    <name evidence="1" type="ORF">SO694_cp00129</name>
</gene>
<proteinExistence type="inferred from homology"/>
<dbReference type="GO" id="GO:0009507">
    <property type="term" value="C:chloroplast"/>
    <property type="evidence" value="ECO:0007669"/>
    <property type="project" value="UniProtKB-SubCell"/>
</dbReference>
<dbReference type="PANTHER" id="PTHR19376">
    <property type="entry name" value="DNA-DIRECTED RNA POLYMERASE"/>
    <property type="match status" value="1"/>
</dbReference>
<dbReference type="KEGG" id="aaf:AuanCp011"/>
<dbReference type="InterPro" id="IPR045867">
    <property type="entry name" value="DNA-dir_RpoC_beta_prime"/>
</dbReference>
<name>A0ABR1G554_AURAN</name>